<evidence type="ECO:0000259" key="9">
    <source>
        <dbReference type="Pfam" id="PF13193"/>
    </source>
</evidence>
<evidence type="ECO:0000256" key="3">
    <source>
        <dbReference type="ARBA" id="ARBA00037247"/>
    </source>
</evidence>
<dbReference type="PROSITE" id="PS00455">
    <property type="entry name" value="AMP_BINDING"/>
    <property type="match status" value="1"/>
</dbReference>
<dbReference type="FunCoup" id="A0A7E5VY74">
    <property type="interactions" value="412"/>
</dbReference>
<dbReference type="GeneID" id="113497778"/>
<evidence type="ECO:0000256" key="7">
    <source>
        <dbReference type="ARBA" id="ARBA00048277"/>
    </source>
</evidence>
<keyword evidence="2" id="KW-0436">Ligase</keyword>
<dbReference type="FunFam" id="3.30.300.30:FF:000008">
    <property type="entry name" value="2,3-dihydroxybenzoate-AMP ligase"/>
    <property type="match status" value="1"/>
</dbReference>
<reference evidence="11" key="1">
    <citation type="submission" date="2025-08" db="UniProtKB">
        <authorList>
            <consortium name="RefSeq"/>
        </authorList>
    </citation>
    <scope>IDENTIFICATION</scope>
</reference>
<accession>A0A7E5VY74</accession>
<dbReference type="KEGG" id="tnl:113497778"/>
<evidence type="ECO:0000256" key="5">
    <source>
        <dbReference type="ARBA" id="ARBA00039638"/>
    </source>
</evidence>
<dbReference type="GO" id="GO:0031956">
    <property type="term" value="F:medium-chain fatty acid-CoA ligase activity"/>
    <property type="evidence" value="ECO:0007669"/>
    <property type="project" value="UniProtKB-EC"/>
</dbReference>
<dbReference type="OrthoDB" id="10253115at2759"/>
<feature type="domain" description="AMP-dependent synthetase/ligase" evidence="8">
    <location>
        <begin position="52"/>
        <end position="437"/>
    </location>
</feature>
<dbReference type="GO" id="GO:0006631">
    <property type="term" value="P:fatty acid metabolic process"/>
    <property type="evidence" value="ECO:0007669"/>
    <property type="project" value="TreeGrafter"/>
</dbReference>
<sequence length="578" mass="63029">MWNKYTLLAKRLNYIGINRWARQIQSVAGQSYLHNPGSEPLVDDTLGEILYQAANRHPDRIAVTSLHEDVSMTYGELLRQADSLGCALRAQGLEKGDRVGVWTHNNTAWIVAVVAAARAGLISVLINPVYEKSELSYCLNKTQIKSLLIGEGLPNRNYYGTLSQVIPEIQNSSPGSLKSAKVPSLTSIITAGSHKLAGAIRLDSLTGGSGSQISRYGSEVKSSDGCIIHFTSGTTGDPKAALDSHKGVVNNTYFIGKRMTFHEGRHNICVQVPLFHALGSVATVHAGLRHGCTLVLPSPTYDINANIKAMFSEKCTVITGTPTMFVDMLAKVKTMGEVPSKLRVALAAGAPCSPQLIRDLEKYLKTESVKGLYGMTETTASVFQSIAGDSTDLVAETVGYIQDHVEVKVVDEDNNMVPFGSPGELVVRGYNTMICYWDEPEKTRQTISEDGWLKTGDKFTISEDGYGRIVGRLKDIIIRGGENIAPKEIEDLLNTHPDIIESQVIGVPDERLGEDLCAVLRVKEGATVTVEDIKNLCTGQLARFKIPRQLKITQEFPKTASGKIQKYQLRNLVVSGKL</sequence>
<dbReference type="InterPro" id="IPR045851">
    <property type="entry name" value="AMP-bd_C_sf"/>
</dbReference>
<dbReference type="SUPFAM" id="SSF56801">
    <property type="entry name" value="Acetyl-CoA synthetase-like"/>
    <property type="match status" value="1"/>
</dbReference>
<comment type="catalytic activity">
    <reaction evidence="7">
        <text>a medium-chain fatty acid + ATP + CoA = a medium-chain fatty acyl-CoA + AMP + diphosphate</text>
        <dbReference type="Rhea" id="RHEA:48340"/>
        <dbReference type="ChEBI" id="CHEBI:30616"/>
        <dbReference type="ChEBI" id="CHEBI:33019"/>
        <dbReference type="ChEBI" id="CHEBI:57287"/>
        <dbReference type="ChEBI" id="CHEBI:59558"/>
        <dbReference type="ChEBI" id="CHEBI:90546"/>
        <dbReference type="ChEBI" id="CHEBI:456215"/>
        <dbReference type="EC" id="6.2.1.2"/>
    </reaction>
</comment>
<dbReference type="Gene3D" id="3.40.50.12780">
    <property type="entry name" value="N-terminal domain of ligase-like"/>
    <property type="match status" value="1"/>
</dbReference>
<dbReference type="Gene3D" id="3.30.300.30">
    <property type="match status" value="1"/>
</dbReference>
<dbReference type="CTD" id="80221"/>
<keyword evidence="10" id="KW-1185">Reference proteome</keyword>
<dbReference type="PANTHER" id="PTHR43201">
    <property type="entry name" value="ACYL-COA SYNTHETASE"/>
    <property type="match status" value="1"/>
</dbReference>
<name>A0A7E5VY74_TRINI</name>
<dbReference type="InterPro" id="IPR025110">
    <property type="entry name" value="AMP-bd_C"/>
</dbReference>
<evidence type="ECO:0000256" key="2">
    <source>
        <dbReference type="ARBA" id="ARBA00022598"/>
    </source>
</evidence>
<gene>
    <name evidence="11" type="primary">LOC113497778</name>
</gene>
<dbReference type="InterPro" id="IPR020845">
    <property type="entry name" value="AMP-binding_CS"/>
</dbReference>
<dbReference type="Pfam" id="PF00501">
    <property type="entry name" value="AMP-binding"/>
    <property type="match status" value="1"/>
</dbReference>
<comment type="catalytic activity">
    <reaction evidence="6">
        <text>octanoate + ATP + CoA = octanoyl-CoA + AMP + diphosphate</text>
        <dbReference type="Rhea" id="RHEA:33631"/>
        <dbReference type="ChEBI" id="CHEBI:25646"/>
        <dbReference type="ChEBI" id="CHEBI:30616"/>
        <dbReference type="ChEBI" id="CHEBI:33019"/>
        <dbReference type="ChEBI" id="CHEBI:57287"/>
        <dbReference type="ChEBI" id="CHEBI:57386"/>
        <dbReference type="ChEBI" id="CHEBI:456215"/>
    </reaction>
</comment>
<evidence type="ECO:0000259" key="8">
    <source>
        <dbReference type="Pfam" id="PF00501"/>
    </source>
</evidence>
<dbReference type="InterPro" id="IPR000873">
    <property type="entry name" value="AMP-dep_synth/lig_dom"/>
</dbReference>
<dbReference type="RefSeq" id="XP_026733289.1">
    <property type="nucleotide sequence ID" value="XM_026877488.1"/>
</dbReference>
<protein>
    <recommendedName>
        <fullName evidence="5">Medium-chain acyl-CoA ligase ACSF2, mitochondrial</fullName>
        <ecNumber evidence="4">6.2.1.2</ecNumber>
    </recommendedName>
</protein>
<dbReference type="PANTHER" id="PTHR43201:SF5">
    <property type="entry name" value="MEDIUM-CHAIN ACYL-COA LIGASE ACSF2, MITOCHONDRIAL"/>
    <property type="match status" value="1"/>
</dbReference>
<evidence type="ECO:0000256" key="4">
    <source>
        <dbReference type="ARBA" id="ARBA00039009"/>
    </source>
</evidence>
<feature type="domain" description="AMP-binding enzyme C-terminal" evidence="9">
    <location>
        <begin position="488"/>
        <end position="563"/>
    </location>
</feature>
<comment type="similarity">
    <text evidence="1">Belongs to the ATP-dependent AMP-binding enzyme family.</text>
</comment>
<organism evidence="10 11">
    <name type="scientific">Trichoplusia ni</name>
    <name type="common">Cabbage looper</name>
    <dbReference type="NCBI Taxonomy" id="7111"/>
    <lineage>
        <taxon>Eukaryota</taxon>
        <taxon>Metazoa</taxon>
        <taxon>Ecdysozoa</taxon>
        <taxon>Arthropoda</taxon>
        <taxon>Hexapoda</taxon>
        <taxon>Insecta</taxon>
        <taxon>Pterygota</taxon>
        <taxon>Neoptera</taxon>
        <taxon>Endopterygota</taxon>
        <taxon>Lepidoptera</taxon>
        <taxon>Glossata</taxon>
        <taxon>Ditrysia</taxon>
        <taxon>Noctuoidea</taxon>
        <taxon>Noctuidae</taxon>
        <taxon>Plusiinae</taxon>
        <taxon>Trichoplusia</taxon>
    </lineage>
</organism>
<dbReference type="Pfam" id="PF13193">
    <property type="entry name" value="AMP-binding_C"/>
    <property type="match status" value="1"/>
</dbReference>
<dbReference type="InParanoid" id="A0A7E5VY74"/>
<evidence type="ECO:0000313" key="10">
    <source>
        <dbReference type="Proteomes" id="UP000322000"/>
    </source>
</evidence>
<proteinExistence type="inferred from homology"/>
<evidence type="ECO:0000256" key="6">
    <source>
        <dbReference type="ARBA" id="ARBA00047319"/>
    </source>
</evidence>
<dbReference type="Proteomes" id="UP000322000">
    <property type="component" value="Chromosome 9"/>
</dbReference>
<evidence type="ECO:0000256" key="1">
    <source>
        <dbReference type="ARBA" id="ARBA00006432"/>
    </source>
</evidence>
<dbReference type="InterPro" id="IPR042099">
    <property type="entry name" value="ANL_N_sf"/>
</dbReference>
<comment type="function">
    <text evidence="3">Acyl-CoA synthases catalyze the initial reaction in fatty acid metabolism, by forming a thioester with CoA. Has some preference toward medium-chain substrates. Plays a role in adipocyte differentiation.</text>
</comment>
<dbReference type="AlphaFoldDB" id="A0A7E5VY74"/>
<evidence type="ECO:0000313" key="11">
    <source>
        <dbReference type="RefSeq" id="XP_026733289.1"/>
    </source>
</evidence>
<dbReference type="EC" id="6.2.1.2" evidence="4"/>